<keyword evidence="7" id="KW-0418">Kinase</keyword>
<protein>
    <recommendedName>
        <fullName evidence="3">histidine kinase</fullName>
        <ecNumber evidence="3">2.7.13.3</ecNumber>
    </recommendedName>
</protein>
<dbReference type="InterPro" id="IPR005467">
    <property type="entry name" value="His_kinase_dom"/>
</dbReference>
<comment type="caution">
    <text evidence="14">The sequence shown here is derived from an EMBL/GenBank/DDBJ whole genome shotgun (WGS) entry which is preliminary data.</text>
</comment>
<dbReference type="EC" id="2.7.13.3" evidence="3"/>
<dbReference type="InterPro" id="IPR036097">
    <property type="entry name" value="HisK_dim/P_sf"/>
</dbReference>
<dbReference type="GO" id="GO:0005886">
    <property type="term" value="C:plasma membrane"/>
    <property type="evidence" value="ECO:0007669"/>
    <property type="project" value="UniProtKB-SubCell"/>
</dbReference>
<name>A0A8J3UD68_9ACTN</name>
<evidence type="ECO:0000256" key="9">
    <source>
        <dbReference type="ARBA" id="ARBA00023012"/>
    </source>
</evidence>
<feature type="transmembrane region" description="Helical" evidence="11">
    <location>
        <begin position="12"/>
        <end position="35"/>
    </location>
</feature>
<dbReference type="PROSITE" id="PS50885">
    <property type="entry name" value="HAMP"/>
    <property type="match status" value="1"/>
</dbReference>
<dbReference type="Pfam" id="PF02518">
    <property type="entry name" value="HATPase_c"/>
    <property type="match status" value="1"/>
</dbReference>
<dbReference type="InterPro" id="IPR003660">
    <property type="entry name" value="HAMP_dom"/>
</dbReference>
<keyword evidence="6 11" id="KW-0812">Transmembrane</keyword>
<dbReference type="GO" id="GO:0000155">
    <property type="term" value="F:phosphorelay sensor kinase activity"/>
    <property type="evidence" value="ECO:0007669"/>
    <property type="project" value="InterPro"/>
</dbReference>
<proteinExistence type="predicted"/>
<reference evidence="14 15" key="1">
    <citation type="submission" date="2021-01" db="EMBL/GenBank/DDBJ databases">
        <title>Whole genome shotgun sequence of Planotetraspora phitsanulokensis NBRC 104273.</title>
        <authorList>
            <person name="Komaki H."/>
            <person name="Tamura T."/>
        </authorList>
    </citation>
    <scope>NUCLEOTIDE SEQUENCE [LARGE SCALE GENOMIC DNA]</scope>
    <source>
        <strain evidence="14 15">NBRC 104273</strain>
    </source>
</reference>
<dbReference type="Proteomes" id="UP000622547">
    <property type="component" value="Unassembled WGS sequence"/>
</dbReference>
<evidence type="ECO:0000256" key="1">
    <source>
        <dbReference type="ARBA" id="ARBA00000085"/>
    </source>
</evidence>
<evidence type="ECO:0000256" key="10">
    <source>
        <dbReference type="ARBA" id="ARBA00023136"/>
    </source>
</evidence>
<keyword evidence="8 11" id="KW-1133">Transmembrane helix</keyword>
<dbReference type="Gene3D" id="3.30.565.10">
    <property type="entry name" value="Histidine kinase-like ATPase, C-terminal domain"/>
    <property type="match status" value="1"/>
</dbReference>
<dbReference type="PANTHER" id="PTHR45436">
    <property type="entry name" value="SENSOR HISTIDINE KINASE YKOH"/>
    <property type="match status" value="1"/>
</dbReference>
<dbReference type="InterPro" id="IPR003594">
    <property type="entry name" value="HATPase_dom"/>
</dbReference>
<evidence type="ECO:0000256" key="4">
    <source>
        <dbReference type="ARBA" id="ARBA00022553"/>
    </source>
</evidence>
<dbReference type="SUPFAM" id="SSF55874">
    <property type="entry name" value="ATPase domain of HSP90 chaperone/DNA topoisomerase II/histidine kinase"/>
    <property type="match status" value="1"/>
</dbReference>
<evidence type="ECO:0000256" key="6">
    <source>
        <dbReference type="ARBA" id="ARBA00022692"/>
    </source>
</evidence>
<evidence type="ECO:0000259" key="13">
    <source>
        <dbReference type="PROSITE" id="PS50885"/>
    </source>
</evidence>
<evidence type="ECO:0000256" key="2">
    <source>
        <dbReference type="ARBA" id="ARBA00004236"/>
    </source>
</evidence>
<dbReference type="InterPro" id="IPR050428">
    <property type="entry name" value="TCS_sensor_his_kinase"/>
</dbReference>
<comment type="subcellular location">
    <subcellularLocation>
        <location evidence="2">Cell membrane</location>
    </subcellularLocation>
</comment>
<dbReference type="InterPro" id="IPR003661">
    <property type="entry name" value="HisK_dim/P_dom"/>
</dbReference>
<evidence type="ECO:0000256" key="8">
    <source>
        <dbReference type="ARBA" id="ARBA00022989"/>
    </source>
</evidence>
<keyword evidence="15" id="KW-1185">Reference proteome</keyword>
<evidence type="ECO:0000256" key="7">
    <source>
        <dbReference type="ARBA" id="ARBA00022777"/>
    </source>
</evidence>
<evidence type="ECO:0000256" key="11">
    <source>
        <dbReference type="SAM" id="Phobius"/>
    </source>
</evidence>
<evidence type="ECO:0000313" key="14">
    <source>
        <dbReference type="EMBL" id="GII41487.1"/>
    </source>
</evidence>
<dbReference type="EMBL" id="BOOP01000034">
    <property type="protein sequence ID" value="GII41487.1"/>
    <property type="molecule type" value="Genomic_DNA"/>
</dbReference>
<dbReference type="Gene3D" id="1.10.287.130">
    <property type="match status" value="1"/>
</dbReference>
<feature type="domain" description="Histidine kinase" evidence="12">
    <location>
        <begin position="236"/>
        <end position="454"/>
    </location>
</feature>
<feature type="domain" description="HAMP" evidence="13">
    <location>
        <begin position="179"/>
        <end position="232"/>
    </location>
</feature>
<sequence length="460" mass="49496">MNARHRLSVTTRITLFTSVVATLPAVVATLLMFVVSHLATSYLARQNMAIGGRVAARVEQGQFENRPVNLNLSHGLQVVDAHGRVAASTPKLRGKPAMATFIPDGNRATASIMCGGAFPPGSCYYVVAQRARHAGENWVVYSASPVIPPWIDPLLAALVAGGAVLLASAATYVGYRFATASLNPVKALRAELDEINPARPGRRVSIPSSDDELHDLAVSVNKFQTATDLQRQFVFDASHGLRSPMATMRAAVLDALYAPTKTTAIEVGFTVLDSLDRMQAITHDLLTLASLDAEVPGARHRINLADLVIAENRIRRASVKKIEGSLDHGVMVIGDPLRLGRLLSNLLDNAERHAKSRITITLRREPTNENDDQRFPDGAAVLEVLDDGAGIDPDKRELVFQRFIRLDAAHNKDAAGTGLGLPIARQFAEASGGTLRIEDSARGARLVLRLPLCPAATNFS</sequence>
<evidence type="ECO:0000259" key="12">
    <source>
        <dbReference type="PROSITE" id="PS50109"/>
    </source>
</evidence>
<evidence type="ECO:0000256" key="3">
    <source>
        <dbReference type="ARBA" id="ARBA00012438"/>
    </source>
</evidence>
<dbReference type="CDD" id="cd00082">
    <property type="entry name" value="HisKA"/>
    <property type="match status" value="1"/>
</dbReference>
<dbReference type="PRINTS" id="PR00344">
    <property type="entry name" value="BCTRLSENSOR"/>
</dbReference>
<evidence type="ECO:0000256" key="5">
    <source>
        <dbReference type="ARBA" id="ARBA00022679"/>
    </source>
</evidence>
<dbReference type="InterPro" id="IPR036890">
    <property type="entry name" value="HATPase_C_sf"/>
</dbReference>
<accession>A0A8J3UD68</accession>
<comment type="catalytic activity">
    <reaction evidence="1">
        <text>ATP + protein L-histidine = ADP + protein N-phospho-L-histidine.</text>
        <dbReference type="EC" id="2.7.13.3"/>
    </reaction>
</comment>
<evidence type="ECO:0000313" key="15">
    <source>
        <dbReference type="Proteomes" id="UP000622547"/>
    </source>
</evidence>
<dbReference type="PANTHER" id="PTHR45436:SF5">
    <property type="entry name" value="SENSOR HISTIDINE KINASE TRCS"/>
    <property type="match status" value="1"/>
</dbReference>
<keyword evidence="5" id="KW-0808">Transferase</keyword>
<organism evidence="14 15">
    <name type="scientific">Planotetraspora phitsanulokensis</name>
    <dbReference type="NCBI Taxonomy" id="575192"/>
    <lineage>
        <taxon>Bacteria</taxon>
        <taxon>Bacillati</taxon>
        <taxon>Actinomycetota</taxon>
        <taxon>Actinomycetes</taxon>
        <taxon>Streptosporangiales</taxon>
        <taxon>Streptosporangiaceae</taxon>
        <taxon>Planotetraspora</taxon>
    </lineage>
</organism>
<dbReference type="SMART" id="SM00387">
    <property type="entry name" value="HATPase_c"/>
    <property type="match status" value="1"/>
</dbReference>
<dbReference type="PROSITE" id="PS50109">
    <property type="entry name" value="HIS_KIN"/>
    <property type="match status" value="1"/>
</dbReference>
<keyword evidence="4" id="KW-0597">Phosphoprotein</keyword>
<dbReference type="InterPro" id="IPR004358">
    <property type="entry name" value="Sig_transdc_His_kin-like_C"/>
</dbReference>
<gene>
    <name evidence="14" type="ORF">Pph01_64900</name>
</gene>
<dbReference type="AlphaFoldDB" id="A0A8J3UD68"/>
<keyword evidence="9" id="KW-0902">Two-component regulatory system</keyword>
<keyword evidence="10 11" id="KW-0472">Membrane</keyword>
<dbReference type="SUPFAM" id="SSF47384">
    <property type="entry name" value="Homodimeric domain of signal transducing histidine kinase"/>
    <property type="match status" value="1"/>
</dbReference>